<reference evidence="1" key="1">
    <citation type="journal article" date="2020" name="BMC Genomics">
        <title>Correction to: Identification and distribution of gene clusters required for synthesis of sphingolipid metabolism inhibitors in diverse species of the filamentous fungus Fusarium.</title>
        <authorList>
            <person name="Kim H.S."/>
            <person name="Lohmar J.M."/>
            <person name="Busman M."/>
            <person name="Brown D.W."/>
            <person name="Naumann T.A."/>
            <person name="Divon H.H."/>
            <person name="Lysoe E."/>
            <person name="Uhlig S."/>
            <person name="Proctor R.H."/>
        </authorList>
    </citation>
    <scope>NUCLEOTIDE SEQUENCE</scope>
    <source>
        <strain evidence="1">NRRL 45417</strain>
    </source>
</reference>
<dbReference type="OrthoDB" id="1046782at2759"/>
<evidence type="ECO:0000313" key="2">
    <source>
        <dbReference type="Proteomes" id="UP000604273"/>
    </source>
</evidence>
<dbReference type="PANTHER" id="PTHR13593:SF113">
    <property type="entry name" value="SI:DKEY-266F7.9"/>
    <property type="match status" value="1"/>
</dbReference>
<proteinExistence type="predicted"/>
<dbReference type="EMBL" id="JABFAI010000013">
    <property type="protein sequence ID" value="KAF4960789.1"/>
    <property type="molecule type" value="Genomic_DNA"/>
</dbReference>
<accession>A0A8H4TN56</accession>
<reference evidence="1" key="2">
    <citation type="submission" date="2020-05" db="EMBL/GenBank/DDBJ databases">
        <authorList>
            <person name="Kim H.-S."/>
            <person name="Proctor R.H."/>
            <person name="Brown D.W."/>
        </authorList>
    </citation>
    <scope>NUCLEOTIDE SEQUENCE</scope>
    <source>
        <strain evidence="1">NRRL 45417</strain>
    </source>
</reference>
<gene>
    <name evidence="1" type="ORF">FGADI_732</name>
</gene>
<dbReference type="Gene3D" id="3.20.20.190">
    <property type="entry name" value="Phosphatidylinositol (PI) phosphodiesterase"/>
    <property type="match status" value="1"/>
</dbReference>
<dbReference type="GO" id="GO:0006629">
    <property type="term" value="P:lipid metabolic process"/>
    <property type="evidence" value="ECO:0007669"/>
    <property type="project" value="InterPro"/>
</dbReference>
<organism evidence="1 2">
    <name type="scientific">Fusarium gaditjirri</name>
    <dbReference type="NCBI Taxonomy" id="282569"/>
    <lineage>
        <taxon>Eukaryota</taxon>
        <taxon>Fungi</taxon>
        <taxon>Dikarya</taxon>
        <taxon>Ascomycota</taxon>
        <taxon>Pezizomycotina</taxon>
        <taxon>Sordariomycetes</taxon>
        <taxon>Hypocreomycetidae</taxon>
        <taxon>Hypocreales</taxon>
        <taxon>Nectriaceae</taxon>
        <taxon>Fusarium</taxon>
        <taxon>Fusarium nisikadoi species complex</taxon>
    </lineage>
</organism>
<dbReference type="SUPFAM" id="SSF51695">
    <property type="entry name" value="PLC-like phosphodiesterases"/>
    <property type="match status" value="1"/>
</dbReference>
<dbReference type="InterPro" id="IPR051057">
    <property type="entry name" value="PI-PLC_domain"/>
</dbReference>
<dbReference type="PANTHER" id="PTHR13593">
    <property type="match status" value="1"/>
</dbReference>
<sequence>MDPSNTDTWTYLFDYDSPSGFGLAGVVHEGKVVLVQSQRNSGINCITMLIEDIKNPSNWNASIAIDGTMDVHRGLSLYISRMDLSDGAKSSVRLLYSDTTKGSVCELTLDPNALNWYPSNRPWIVPSTTGVGATASPDGTRVWFNTQPAAENGSWEQVMWNFSLDKLETTFTYQTDLLDGLLAPWAMTYLYGDLIVAWLEPEIIRWTMQRPGGYFDLTSWMSTVSDELLVSEMSIPGTHASATSSDLTLFTGKHSVHRRQNMNIIQQLNAGIRFLHLIVGISDEEGSQTLSLYTPEVNFINYETSTLIKSLCTWLDGHPSEGIILFFSPASLEQNPTTLANALNALISSNSTYFVPTASTPTLALSQLRSKILIMHTLNQSGSSSTTISAGIDLGQSYPTPLNANYNQIVSLTTESGIQFTVQDYSVAAVDSASEADASIQAKSSLIASMLSTTADTGSVNSLLYPVSYPPQLPNTWFLNWMNFNTPGSGSHTSNNSLTIAKSINPAVTTWLNAQNDTSNTTVWCPRVGIVVSDFSEITDGTLISRIVSMNGLSYMQYAGGKVIPPFQ</sequence>
<protein>
    <submittedName>
        <fullName evidence="1">Uncharacterized protein</fullName>
    </submittedName>
</protein>
<dbReference type="InterPro" id="IPR017946">
    <property type="entry name" value="PLC-like_Pdiesterase_TIM-brl"/>
</dbReference>
<evidence type="ECO:0000313" key="1">
    <source>
        <dbReference type="EMBL" id="KAF4960789.1"/>
    </source>
</evidence>
<dbReference type="Proteomes" id="UP000604273">
    <property type="component" value="Unassembled WGS sequence"/>
</dbReference>
<dbReference type="AlphaFoldDB" id="A0A8H4TN56"/>
<comment type="caution">
    <text evidence="1">The sequence shown here is derived from an EMBL/GenBank/DDBJ whole genome shotgun (WGS) entry which is preliminary data.</text>
</comment>
<dbReference type="GO" id="GO:0008081">
    <property type="term" value="F:phosphoric diester hydrolase activity"/>
    <property type="evidence" value="ECO:0007669"/>
    <property type="project" value="InterPro"/>
</dbReference>
<name>A0A8H4TN56_9HYPO</name>
<keyword evidence="2" id="KW-1185">Reference proteome</keyword>